<feature type="compositionally biased region" description="Low complexity" evidence="1">
    <location>
        <begin position="109"/>
        <end position="126"/>
    </location>
</feature>
<feature type="compositionally biased region" description="Polar residues" evidence="1">
    <location>
        <begin position="1"/>
        <end position="10"/>
    </location>
</feature>
<gene>
    <name evidence="2" type="ORF">Strvi_1138</name>
</gene>
<evidence type="ECO:0008006" key="4">
    <source>
        <dbReference type="Google" id="ProtNLM"/>
    </source>
</evidence>
<keyword evidence="3" id="KW-1185">Reference proteome</keyword>
<name>G2P0D8_STRV4</name>
<proteinExistence type="predicted"/>
<dbReference type="eggNOG" id="ENOG50340CK">
    <property type="taxonomic scope" value="Bacteria"/>
</dbReference>
<accession>G2P0D8</accession>
<evidence type="ECO:0000313" key="3">
    <source>
        <dbReference type="Proteomes" id="UP000008703"/>
    </source>
</evidence>
<feature type="region of interest" description="Disordered" evidence="1">
    <location>
        <begin position="1"/>
        <end position="22"/>
    </location>
</feature>
<dbReference type="AlphaFoldDB" id="G2P0D8"/>
<feature type="region of interest" description="Disordered" evidence="1">
    <location>
        <begin position="96"/>
        <end position="153"/>
    </location>
</feature>
<sequence length="172" mass="17758">MSDIAGTSSGAHPIAAHTPSAGPGEVAHEAYAFACMKCGHGWERSYDIEHHVDGEGRAFVVYFTGGLRVPSPLTSPDCVNCGAHLVRIMRSGQVSSVLESARRGRPHTARGAEAGTGATEGTDGADAGTGAGADAGTGAGADGAPENEGPARRRAHHWHLANLLHPFQHHRD</sequence>
<feature type="compositionally biased region" description="Gly residues" evidence="1">
    <location>
        <begin position="127"/>
        <end position="141"/>
    </location>
</feature>
<evidence type="ECO:0000256" key="1">
    <source>
        <dbReference type="SAM" id="MobiDB-lite"/>
    </source>
</evidence>
<evidence type="ECO:0000313" key="2">
    <source>
        <dbReference type="EMBL" id="AEM80896.1"/>
    </source>
</evidence>
<protein>
    <recommendedName>
        <fullName evidence="4">C2H2-type domain-containing protein</fullName>
    </recommendedName>
</protein>
<dbReference type="EMBL" id="CP002994">
    <property type="protein sequence ID" value="AEM80896.1"/>
    <property type="molecule type" value="Genomic_DNA"/>
</dbReference>
<organism evidence="2 3">
    <name type="scientific">Streptomyces violaceusniger (strain Tu 4113)</name>
    <dbReference type="NCBI Taxonomy" id="653045"/>
    <lineage>
        <taxon>Bacteria</taxon>
        <taxon>Bacillati</taxon>
        <taxon>Actinomycetota</taxon>
        <taxon>Actinomycetes</taxon>
        <taxon>Kitasatosporales</taxon>
        <taxon>Streptomycetaceae</taxon>
        <taxon>Streptomyces</taxon>
        <taxon>Streptomyces violaceusniger group</taxon>
    </lineage>
</organism>
<dbReference type="KEGG" id="svl:Strvi_1138"/>
<dbReference type="HOGENOM" id="CLU_127146_0_0_11"/>
<dbReference type="Proteomes" id="UP000008703">
    <property type="component" value="Chromosome"/>
</dbReference>
<dbReference type="RefSeq" id="WP_014054408.1">
    <property type="nucleotide sequence ID" value="NC_015957.1"/>
</dbReference>
<reference evidence="2" key="1">
    <citation type="submission" date="2011-08" db="EMBL/GenBank/DDBJ databases">
        <title>Complete sequence of chromosome of Streptomyces violaceusniger Tu 4113.</title>
        <authorList>
            <consortium name="US DOE Joint Genome Institute"/>
            <person name="Lucas S."/>
            <person name="Han J."/>
            <person name="Lapidus A."/>
            <person name="Cheng J.-F."/>
            <person name="Goodwin L."/>
            <person name="Pitluck S."/>
            <person name="Peters L."/>
            <person name="Ivanova N."/>
            <person name="Daligault H."/>
            <person name="Detter J.C."/>
            <person name="Han C."/>
            <person name="Tapia R."/>
            <person name="Land M."/>
            <person name="Hauser L."/>
            <person name="Kyrpides N."/>
            <person name="Ivanova N."/>
            <person name="Pagani I."/>
            <person name="Hagen A."/>
            <person name="Katz L."/>
            <person name="Fiedler H.-P."/>
            <person name="Keasling J."/>
            <person name="Fortman J."/>
            <person name="Woyke T."/>
        </authorList>
    </citation>
    <scope>NUCLEOTIDE SEQUENCE [LARGE SCALE GENOMIC DNA]</scope>
    <source>
        <strain evidence="2">Tu 4113</strain>
    </source>
</reference>